<name>A0AB34JFS3_PRYPA</name>
<evidence type="ECO:0000256" key="1">
    <source>
        <dbReference type="SAM" id="Coils"/>
    </source>
</evidence>
<dbReference type="Proteomes" id="UP001515480">
    <property type="component" value="Unassembled WGS sequence"/>
</dbReference>
<proteinExistence type="predicted"/>
<evidence type="ECO:0000256" key="3">
    <source>
        <dbReference type="SAM" id="Phobius"/>
    </source>
</evidence>
<keyword evidence="1" id="KW-0175">Coiled coil</keyword>
<dbReference type="InterPro" id="IPR046733">
    <property type="entry name" value="DUF6625"/>
</dbReference>
<dbReference type="AlphaFoldDB" id="A0AB34JFS3"/>
<keyword evidence="3" id="KW-0812">Transmembrane</keyword>
<evidence type="ECO:0000313" key="5">
    <source>
        <dbReference type="Proteomes" id="UP001515480"/>
    </source>
</evidence>
<feature type="compositionally biased region" description="Low complexity" evidence="2">
    <location>
        <begin position="200"/>
        <end position="223"/>
    </location>
</feature>
<keyword evidence="3" id="KW-0472">Membrane</keyword>
<organism evidence="4 5">
    <name type="scientific">Prymnesium parvum</name>
    <name type="common">Toxic golden alga</name>
    <dbReference type="NCBI Taxonomy" id="97485"/>
    <lineage>
        <taxon>Eukaryota</taxon>
        <taxon>Haptista</taxon>
        <taxon>Haptophyta</taxon>
        <taxon>Prymnesiophyceae</taxon>
        <taxon>Prymnesiales</taxon>
        <taxon>Prymnesiaceae</taxon>
        <taxon>Prymnesium</taxon>
    </lineage>
</organism>
<gene>
    <name evidence="4" type="ORF">AB1Y20_021943</name>
</gene>
<keyword evidence="5" id="KW-1185">Reference proteome</keyword>
<sequence>MAHLRSPRGVPIAPGIFDDMSSADMFSSPLSPKKESAERLPMLTLVRKLLCMWTKLLVRRTILFSHRCWAFRRRQCILSALGLAAFGCIGMLTLVRLPRTAHYSHTAGGPGVFRAEASPPPPPHGAALGTAFHTPRAEESEQLRRRARELNVEIDQFKARESTVSKQRQLRMTAEQLNSELVVLKQARQASSVAGGGSMGSARRQPSRRAAAGGARQHAARPAVPQCAAGRHPDFRIAMVMPWVSSAGSAHRMPPWLPFLATTAAHSALLVDWLLFHEGPVDHPIAAAPLPNVRFIDLGPGGIAALFARRLSQVLELPSPNASLVALRMRFIIQKWPRLVAEYKPAFGSVFDAYLSNYTHWGYSDLDIVCGQLPRFIERSELSDFHVVTYSFGDNEGIYLRGQWTVHKNIPFVNEIWMGCKHLARGLQNELYQKIVWAKHMESQGKKSYHKRFLSAEGCYSYAALHTAGLKVKVANKQFVGLEHSGESPQHVYVLNGSLWLCKLGPETVDLELLRAASTPACDVALPGVQQASGALEEFEVTQQGCGQWMPQEFRMCAPHLKGRKQNVVIEDGRFYTQRVSDAPTLSVDDGRCKQGAFFHMQEWKKRWGDGNGAYIDPSAAYDAFHLSPNGFFSLPAK</sequence>
<accession>A0AB34JFS3</accession>
<feature type="region of interest" description="Disordered" evidence="2">
    <location>
        <begin position="192"/>
        <end position="226"/>
    </location>
</feature>
<dbReference type="EMBL" id="JBGBPQ010000008">
    <property type="protein sequence ID" value="KAL1520353.1"/>
    <property type="molecule type" value="Genomic_DNA"/>
</dbReference>
<evidence type="ECO:0000313" key="4">
    <source>
        <dbReference type="EMBL" id="KAL1520353.1"/>
    </source>
</evidence>
<feature type="coiled-coil region" evidence="1">
    <location>
        <begin position="140"/>
        <end position="187"/>
    </location>
</feature>
<reference evidence="4 5" key="1">
    <citation type="journal article" date="2024" name="Science">
        <title>Giant polyketide synthase enzymes in the biosynthesis of giant marine polyether toxins.</title>
        <authorList>
            <person name="Fallon T.R."/>
            <person name="Shende V.V."/>
            <person name="Wierzbicki I.H."/>
            <person name="Pendleton A.L."/>
            <person name="Watervoot N.F."/>
            <person name="Auber R.P."/>
            <person name="Gonzalez D.J."/>
            <person name="Wisecaver J.H."/>
            <person name="Moore B.S."/>
        </authorList>
    </citation>
    <scope>NUCLEOTIDE SEQUENCE [LARGE SCALE GENOMIC DNA]</scope>
    <source>
        <strain evidence="4 5">12B1</strain>
    </source>
</reference>
<evidence type="ECO:0000256" key="2">
    <source>
        <dbReference type="SAM" id="MobiDB-lite"/>
    </source>
</evidence>
<feature type="transmembrane region" description="Helical" evidence="3">
    <location>
        <begin position="76"/>
        <end position="95"/>
    </location>
</feature>
<comment type="caution">
    <text evidence="4">The sequence shown here is derived from an EMBL/GenBank/DDBJ whole genome shotgun (WGS) entry which is preliminary data.</text>
</comment>
<dbReference type="Pfam" id="PF20330">
    <property type="entry name" value="DUF6625"/>
    <property type="match status" value="1"/>
</dbReference>
<protein>
    <submittedName>
        <fullName evidence="4">Uncharacterized protein</fullName>
    </submittedName>
</protein>
<keyword evidence="3" id="KW-1133">Transmembrane helix</keyword>